<gene>
    <name evidence="1" type="ORF">AT959_16830</name>
</gene>
<keyword evidence="2" id="KW-1185">Reference proteome</keyword>
<name>A0A133XF86_9RHOO</name>
<protein>
    <submittedName>
        <fullName evidence="1">Uncharacterized protein</fullName>
    </submittedName>
</protein>
<evidence type="ECO:0000313" key="1">
    <source>
        <dbReference type="EMBL" id="KXB29605.1"/>
    </source>
</evidence>
<sequence length="120" mass="14131">MTEFSIFDYLYRDASNYKSWGSLLLEGRATETELEQLRAQLNCDEFFIAEQVGIPPLYAELWKFSDGPTEDDHVWHTFHELRQAEAEEITGEPWGRVSELIARFKSVNKWDEQLSPNWDI</sequence>
<proteinExistence type="predicted"/>
<dbReference type="Proteomes" id="UP000070186">
    <property type="component" value="Unassembled WGS sequence"/>
</dbReference>
<organism evidence="1 2">
    <name type="scientific">Dechloromonas denitrificans</name>
    <dbReference type="NCBI Taxonomy" id="281362"/>
    <lineage>
        <taxon>Bacteria</taxon>
        <taxon>Pseudomonadati</taxon>
        <taxon>Pseudomonadota</taxon>
        <taxon>Betaproteobacteria</taxon>
        <taxon>Rhodocyclales</taxon>
        <taxon>Azonexaceae</taxon>
        <taxon>Dechloromonas</taxon>
    </lineage>
</organism>
<dbReference type="EMBL" id="LODL01000035">
    <property type="protein sequence ID" value="KXB29605.1"/>
    <property type="molecule type" value="Genomic_DNA"/>
</dbReference>
<dbReference type="AlphaFoldDB" id="A0A133XF86"/>
<dbReference type="RefSeq" id="WP_066885552.1">
    <property type="nucleotide sequence ID" value="NZ_LODL01000035.1"/>
</dbReference>
<evidence type="ECO:0000313" key="2">
    <source>
        <dbReference type="Proteomes" id="UP000070186"/>
    </source>
</evidence>
<accession>A0A133XF86</accession>
<comment type="caution">
    <text evidence="1">The sequence shown here is derived from an EMBL/GenBank/DDBJ whole genome shotgun (WGS) entry which is preliminary data.</text>
</comment>
<reference evidence="1 2" key="1">
    <citation type="submission" date="2015-12" db="EMBL/GenBank/DDBJ databases">
        <title>Nitrous oxide reduction kinetics distinguish bacteria harboring typical versus atypical NosZ.</title>
        <authorList>
            <person name="Yoon S."/>
            <person name="Nissen S."/>
            <person name="Park D."/>
            <person name="Sanford R.A."/>
            <person name="Loeffler F.E."/>
        </authorList>
    </citation>
    <scope>NUCLEOTIDE SEQUENCE [LARGE SCALE GENOMIC DNA]</scope>
    <source>
        <strain evidence="1 2">ATCC BAA-841</strain>
    </source>
</reference>